<keyword evidence="1" id="KW-0560">Oxidoreductase</keyword>
<dbReference type="InterPro" id="IPR028939">
    <property type="entry name" value="P5C_Rdtase_cat_N"/>
</dbReference>
<proteinExistence type="predicted"/>
<evidence type="ECO:0000313" key="4">
    <source>
        <dbReference type="Proteomes" id="UP000234331"/>
    </source>
</evidence>
<gene>
    <name evidence="3" type="ORF">FRACA_20016</name>
</gene>
<dbReference type="OrthoDB" id="1523398at2"/>
<evidence type="ECO:0000256" key="1">
    <source>
        <dbReference type="ARBA" id="ARBA00023002"/>
    </source>
</evidence>
<feature type="domain" description="Pyrroline-5-carboxylate reductase catalytic N-terminal" evidence="2">
    <location>
        <begin position="3"/>
        <end position="92"/>
    </location>
</feature>
<evidence type="ECO:0000313" key="3">
    <source>
        <dbReference type="EMBL" id="SNQ47620.1"/>
    </source>
</evidence>
<dbReference type="GO" id="GO:0016491">
    <property type="term" value="F:oxidoreductase activity"/>
    <property type="evidence" value="ECO:0007669"/>
    <property type="project" value="UniProtKB-KW"/>
</dbReference>
<dbReference type="EMBL" id="FZMO01000112">
    <property type="protein sequence ID" value="SNQ47620.1"/>
    <property type="molecule type" value="Genomic_DNA"/>
</dbReference>
<dbReference type="InterPro" id="IPR036291">
    <property type="entry name" value="NAD(P)-bd_dom_sf"/>
</dbReference>
<reference evidence="3 4" key="1">
    <citation type="submission" date="2017-06" db="EMBL/GenBank/DDBJ databases">
        <authorList>
            <person name="Kim H.J."/>
            <person name="Triplett B.A."/>
        </authorList>
    </citation>
    <scope>NUCLEOTIDE SEQUENCE [LARGE SCALE GENOMIC DNA]</scope>
    <source>
        <strain evidence="3">FRACA_ARgP5</strain>
    </source>
</reference>
<dbReference type="SUPFAM" id="SSF51735">
    <property type="entry name" value="NAD(P)-binding Rossmann-fold domains"/>
    <property type="match status" value="1"/>
</dbReference>
<dbReference type="RefSeq" id="WP_101831438.1">
    <property type="nucleotide sequence ID" value="NZ_FZMO01000112.1"/>
</dbReference>
<dbReference type="AlphaFoldDB" id="A0A2I2KPP9"/>
<dbReference type="PANTHER" id="PTHR14239:SF10">
    <property type="entry name" value="REDUCTASE"/>
    <property type="match status" value="1"/>
</dbReference>
<dbReference type="InterPro" id="IPR051267">
    <property type="entry name" value="STEAP_metalloreductase"/>
</dbReference>
<name>A0A2I2KPP9_9ACTN</name>
<dbReference type="Proteomes" id="UP000234331">
    <property type="component" value="Unassembled WGS sequence"/>
</dbReference>
<dbReference type="Pfam" id="PF03807">
    <property type="entry name" value="F420_oxidored"/>
    <property type="match status" value="1"/>
</dbReference>
<organism evidence="3 4">
    <name type="scientific">Frankia canadensis</name>
    <dbReference type="NCBI Taxonomy" id="1836972"/>
    <lineage>
        <taxon>Bacteria</taxon>
        <taxon>Bacillati</taxon>
        <taxon>Actinomycetota</taxon>
        <taxon>Actinomycetes</taxon>
        <taxon>Frankiales</taxon>
        <taxon>Frankiaceae</taxon>
        <taxon>Frankia</taxon>
    </lineage>
</organism>
<keyword evidence="4" id="KW-1185">Reference proteome</keyword>
<protein>
    <submittedName>
        <fullName evidence="3">NADP oxidoreductase, coenzyme F420-dependent</fullName>
    </submittedName>
</protein>
<sequence>MTTIGIIGAGEVGSQIARAAIANGYTVVIANSRGPETLKGLIADLGPSAHAARAEDAAAAGDFAVVAVPLKVVNDMPVEELAGKIVLDTNNYMVWRDGQIPLIDSGTKTVHELRQEQLPTSKVTKAFTHIQAPNLLRFGRPAGAPDRMALAVSSDYPEAVELVTRLYDQFGFDTVDNSPLSDSWRSAPGTPMWRFHDSGQHREELVRNLTAAKPPHEVELGEA</sequence>
<dbReference type="Gene3D" id="3.40.50.720">
    <property type="entry name" value="NAD(P)-binding Rossmann-like Domain"/>
    <property type="match status" value="1"/>
</dbReference>
<evidence type="ECO:0000259" key="2">
    <source>
        <dbReference type="Pfam" id="PF03807"/>
    </source>
</evidence>
<accession>A0A2I2KPP9</accession>
<dbReference type="PANTHER" id="PTHR14239">
    <property type="entry name" value="DUDULIN-RELATED"/>
    <property type="match status" value="1"/>
</dbReference>